<sequence length="54" mass="6448">MGSEEWKHFKTEILYGFDFDSFMFIITLMNLMLHSIGNPNVRQMDSLSKNYLEK</sequence>
<evidence type="ECO:0000313" key="2">
    <source>
        <dbReference type="EMBL" id="VTQ93817.1"/>
    </source>
</evidence>
<dbReference type="AlphaFoldDB" id="A0A4V6KE86"/>
<keyword evidence="2" id="KW-0489">Methyltransferase</keyword>
<dbReference type="Proteomes" id="UP000308489">
    <property type="component" value="Chromosome 1"/>
</dbReference>
<accession>A0A4V6KE86</accession>
<dbReference type="GO" id="GO:0009007">
    <property type="term" value="F:site-specific DNA-methyltransferase (adenine-specific) activity"/>
    <property type="evidence" value="ECO:0007669"/>
    <property type="project" value="UniProtKB-EC"/>
</dbReference>
<dbReference type="SUPFAM" id="SSF53335">
    <property type="entry name" value="S-adenosyl-L-methionine-dependent methyltransferases"/>
    <property type="match status" value="1"/>
</dbReference>
<evidence type="ECO:0000313" key="3">
    <source>
        <dbReference type="Proteomes" id="UP000308489"/>
    </source>
</evidence>
<evidence type="ECO:0000256" key="1">
    <source>
        <dbReference type="SAM" id="Phobius"/>
    </source>
</evidence>
<proteinExistence type="predicted"/>
<gene>
    <name evidence="2" type="primary">hsdM</name>
    <name evidence="2" type="ORF">NCTC503_02190</name>
</gene>
<dbReference type="InterPro" id="IPR029063">
    <property type="entry name" value="SAM-dependent_MTases_sf"/>
</dbReference>
<dbReference type="Gene3D" id="3.40.50.150">
    <property type="entry name" value="Vaccinia Virus protein VP39"/>
    <property type="match status" value="1"/>
</dbReference>
<keyword evidence="1" id="KW-1133">Transmembrane helix</keyword>
<keyword evidence="3" id="KW-1185">Reference proteome</keyword>
<keyword evidence="1" id="KW-0472">Membrane</keyword>
<name>A0A4V6KE86_HATHI</name>
<organism evidence="2 3">
    <name type="scientific">Hathewaya histolytica</name>
    <name type="common">Clostridium histolyticum</name>
    <dbReference type="NCBI Taxonomy" id="1498"/>
    <lineage>
        <taxon>Bacteria</taxon>
        <taxon>Bacillati</taxon>
        <taxon>Bacillota</taxon>
        <taxon>Clostridia</taxon>
        <taxon>Eubacteriales</taxon>
        <taxon>Clostridiaceae</taxon>
        <taxon>Hathewaya</taxon>
    </lineage>
</organism>
<dbReference type="GO" id="GO:0032259">
    <property type="term" value="P:methylation"/>
    <property type="evidence" value="ECO:0007669"/>
    <property type="project" value="UniProtKB-KW"/>
</dbReference>
<dbReference type="EMBL" id="LR590481">
    <property type="protein sequence ID" value="VTQ93817.1"/>
    <property type="molecule type" value="Genomic_DNA"/>
</dbReference>
<dbReference type="EC" id="2.1.1.72" evidence="2"/>
<reference evidence="2 3" key="1">
    <citation type="submission" date="2019-05" db="EMBL/GenBank/DDBJ databases">
        <authorList>
            <consortium name="Pathogen Informatics"/>
        </authorList>
    </citation>
    <scope>NUCLEOTIDE SEQUENCE [LARGE SCALE GENOMIC DNA]</scope>
    <source>
        <strain evidence="2 3">NCTC503</strain>
    </source>
</reference>
<feature type="transmembrane region" description="Helical" evidence="1">
    <location>
        <begin position="13"/>
        <end position="33"/>
    </location>
</feature>
<keyword evidence="1" id="KW-0812">Transmembrane</keyword>
<protein>
    <submittedName>
        <fullName evidence="2">Type I restriction enzyme EcoEI M protein HsdM</fullName>
        <ecNumber evidence="2">2.1.1.72</ecNumber>
    </submittedName>
</protein>
<keyword evidence="2" id="KW-0808">Transferase</keyword>
<dbReference type="KEGG" id="hhw:NCTC503_02190"/>